<keyword evidence="2" id="KW-0067">ATP-binding</keyword>
<name>A0ABS6U519_9PSEU</name>
<organism evidence="8 9">
    <name type="scientific">Pseudonocardia oceani</name>
    <dbReference type="NCBI Taxonomy" id="2792013"/>
    <lineage>
        <taxon>Bacteria</taxon>
        <taxon>Bacillati</taxon>
        <taxon>Actinomycetota</taxon>
        <taxon>Actinomycetes</taxon>
        <taxon>Pseudonocardiales</taxon>
        <taxon>Pseudonocardiaceae</taxon>
        <taxon>Pseudonocardia</taxon>
    </lineage>
</organism>
<dbReference type="Pfam" id="PF02954">
    <property type="entry name" value="HTH_8"/>
    <property type="match status" value="1"/>
</dbReference>
<evidence type="ECO:0000256" key="3">
    <source>
        <dbReference type="ARBA" id="ARBA00023015"/>
    </source>
</evidence>
<evidence type="ECO:0000256" key="1">
    <source>
        <dbReference type="ARBA" id="ARBA00022741"/>
    </source>
</evidence>
<evidence type="ECO:0000259" key="7">
    <source>
        <dbReference type="PROSITE" id="PS50045"/>
    </source>
</evidence>
<keyword evidence="3" id="KW-0805">Transcription regulation</keyword>
<keyword evidence="1" id="KW-0547">Nucleotide-binding</keyword>
<dbReference type="Proteomes" id="UP000694300">
    <property type="component" value="Unassembled WGS sequence"/>
</dbReference>
<accession>A0ABS6U519</accession>
<dbReference type="PANTHER" id="PTHR32071:SF117">
    <property type="entry name" value="PTS-DEPENDENT DIHYDROXYACETONE KINASE OPERON REGULATORY PROTEIN-RELATED"/>
    <property type="match status" value="1"/>
</dbReference>
<keyword evidence="4" id="KW-0238">DNA-binding</keyword>
<evidence type="ECO:0000313" key="8">
    <source>
        <dbReference type="EMBL" id="MBW0127004.1"/>
    </source>
</evidence>
<evidence type="ECO:0000256" key="4">
    <source>
        <dbReference type="ARBA" id="ARBA00023125"/>
    </source>
</evidence>
<dbReference type="PANTHER" id="PTHR32071">
    <property type="entry name" value="TRANSCRIPTIONAL REGULATORY PROTEIN"/>
    <property type="match status" value="1"/>
</dbReference>
<feature type="region of interest" description="Disordered" evidence="6">
    <location>
        <begin position="283"/>
        <end position="308"/>
    </location>
</feature>
<keyword evidence="9" id="KW-1185">Reference proteome</keyword>
<keyword evidence="5" id="KW-0804">Transcription</keyword>
<dbReference type="InterPro" id="IPR002197">
    <property type="entry name" value="HTH_Fis"/>
</dbReference>
<dbReference type="RefSeq" id="WP_218592980.1">
    <property type="nucleotide sequence ID" value="NZ_JADQDE010000282.1"/>
</dbReference>
<feature type="domain" description="Sigma-54 factor interaction" evidence="7">
    <location>
        <begin position="429"/>
        <end position="496"/>
    </location>
</feature>
<comment type="caution">
    <text evidence="8">The sequence shown here is derived from an EMBL/GenBank/DDBJ whole genome shotgun (WGS) entry which is preliminary data.</text>
</comment>
<dbReference type="InterPro" id="IPR002078">
    <property type="entry name" value="Sigma_54_int"/>
</dbReference>
<evidence type="ECO:0000256" key="5">
    <source>
        <dbReference type="ARBA" id="ARBA00023163"/>
    </source>
</evidence>
<evidence type="ECO:0000256" key="2">
    <source>
        <dbReference type="ARBA" id="ARBA00022840"/>
    </source>
</evidence>
<evidence type="ECO:0000256" key="6">
    <source>
        <dbReference type="SAM" id="MobiDB-lite"/>
    </source>
</evidence>
<dbReference type="EMBL" id="JADQDF010000001">
    <property type="protein sequence ID" value="MBW0127004.1"/>
    <property type="molecule type" value="Genomic_DNA"/>
</dbReference>
<evidence type="ECO:0000313" key="9">
    <source>
        <dbReference type="Proteomes" id="UP000694300"/>
    </source>
</evidence>
<sequence length="566" mass="59908">MTTVRTWERFQAGEEPRDVRAEVLTSWRRSRFSGVDPEYVDVPYLETDLDTHFARVAVPIMTGMADLLVGDSSCLALSDASGSVVWRWVSEPMLRNTLDGLSVVEGFCFNEEFVGTNGLGTALETGGLAVVRGSEHFVQRFHDVTCVAAPVRHPVTRRIVGAVNVTCRAADTNSLLAVVVRKLVEEIRAALYDAASARERHLLSAFLEEQRRGGGPVAVVGDGLIIANPQAADLGLDRLDLWDEIRALRGAGDDARIALPADLTARVRLVREAGAPAGAVVTVTEGPASPESPPVPPRRTRRPVAAEPGSEWEAAARRARSLVAQGPVVVLGEPGTGKRTLLTGAFDADPVVLDAATCVLDPAAWVDRLRAALDDPSPVLLHHVDLLDAAAAAAVCAVLDAAGVCPPLGLTATATVTDGAAAPPPVMRLVDGLAAATVHLAPLRGRPDAVVAHARSELARHGRDLSFAADAHAALRRYDWPGNLAELARVVRDAARDADGPTIVLAGLPAEVRGAAERRALSPIERAEAGVIASVLRAHDGNKSLAARELGISRTALYSKIRTYRL</sequence>
<reference evidence="8 9" key="1">
    <citation type="submission" date="2020-11" db="EMBL/GenBank/DDBJ databases">
        <title>Pseudonocardia abyssalis sp. nov. and Pseudonocardia oceani sp. nov., description and phylogenomic analysis of two novel actinomycetes isolated from the deep Southern Ocean.</title>
        <authorList>
            <person name="Parra J."/>
        </authorList>
    </citation>
    <scope>NUCLEOTIDE SEQUENCE [LARGE SCALE GENOMIC DNA]</scope>
    <source>
        <strain evidence="9">KRD185</strain>
    </source>
</reference>
<protein>
    <recommendedName>
        <fullName evidence="7">Sigma-54 factor interaction domain-containing protein</fullName>
    </recommendedName>
</protein>
<dbReference type="Pfam" id="PF25601">
    <property type="entry name" value="AAA_lid_14"/>
    <property type="match status" value="1"/>
</dbReference>
<proteinExistence type="predicted"/>
<gene>
    <name evidence="8" type="ORF">I4I82_04830</name>
</gene>
<dbReference type="InterPro" id="IPR058031">
    <property type="entry name" value="AAA_lid_NorR"/>
</dbReference>
<dbReference type="PROSITE" id="PS50045">
    <property type="entry name" value="SIGMA54_INTERACT_4"/>
    <property type="match status" value="1"/>
</dbReference>